<sequence>VFTNLERIQHNLTSNDEIQLFVRDEIKSIIRERFPHYTVNPDALSPGIWLNGQVLWTKDDIQKISLDRTFTHKGRVIAIHNSKTIPISEVFNFIGNVASVSMEMDVSFIDYTWDLIFMQDEIIRSDSQDIVDHQSGKIHPSVVLENADNIYMAESSEIRPGVVLDASTGPIIISDHVLVDIGSLIQGPVYIGPDCTINPGAKLRKNVTLGPMCKIGGELESVIFQGYGNKQHDGFLGHSYVGEWVNLGANTNNSDLKNNYGLIRVEIGKDKIETGRQFLGTIISDYVRTGISTMLNTGTIIGLGANVFGGGFQPKNIPPFQWGIDDKTELDKFIQT</sequence>
<dbReference type="PANTHER" id="PTHR43584">
    <property type="entry name" value="NUCLEOTIDYL TRANSFERASE"/>
    <property type="match status" value="1"/>
</dbReference>
<dbReference type="GO" id="GO:0016779">
    <property type="term" value="F:nucleotidyltransferase activity"/>
    <property type="evidence" value="ECO:0007669"/>
    <property type="project" value="UniProtKB-ARBA"/>
</dbReference>
<evidence type="ECO:0000256" key="1">
    <source>
        <dbReference type="ARBA" id="ARBA00022679"/>
    </source>
</evidence>
<dbReference type="NCBIfam" id="TIGR03991">
    <property type="entry name" value="alt_bact_glmU"/>
    <property type="match status" value="1"/>
</dbReference>
<dbReference type="AlphaFoldDB" id="A0A382E5M8"/>
<feature type="non-terminal residue" evidence="3">
    <location>
        <position position="1"/>
    </location>
</feature>
<dbReference type="InterPro" id="IPR011004">
    <property type="entry name" value="Trimer_LpxA-like_sf"/>
</dbReference>
<dbReference type="SUPFAM" id="SSF51161">
    <property type="entry name" value="Trimeric LpxA-like enzymes"/>
    <property type="match status" value="1"/>
</dbReference>
<reference evidence="3" key="1">
    <citation type="submission" date="2018-05" db="EMBL/GenBank/DDBJ databases">
        <authorList>
            <person name="Lanie J.A."/>
            <person name="Ng W.-L."/>
            <person name="Kazmierczak K.M."/>
            <person name="Andrzejewski T.M."/>
            <person name="Davidsen T.M."/>
            <person name="Wayne K.J."/>
            <person name="Tettelin H."/>
            <person name="Glass J.I."/>
            <person name="Rusch D."/>
            <person name="Podicherti R."/>
            <person name="Tsui H.-C.T."/>
            <person name="Winkler M.E."/>
        </authorList>
    </citation>
    <scope>NUCLEOTIDE SEQUENCE</scope>
</reference>
<dbReference type="GO" id="GO:0016746">
    <property type="term" value="F:acyltransferase activity"/>
    <property type="evidence" value="ECO:0007669"/>
    <property type="project" value="UniProtKB-KW"/>
</dbReference>
<feature type="non-terminal residue" evidence="3">
    <location>
        <position position="336"/>
    </location>
</feature>
<evidence type="ECO:0000256" key="2">
    <source>
        <dbReference type="ARBA" id="ARBA00023315"/>
    </source>
</evidence>
<organism evidence="3">
    <name type="scientific">marine metagenome</name>
    <dbReference type="NCBI Taxonomy" id="408172"/>
    <lineage>
        <taxon>unclassified sequences</taxon>
        <taxon>metagenomes</taxon>
        <taxon>ecological metagenomes</taxon>
    </lineage>
</organism>
<dbReference type="EMBL" id="UINC01042875">
    <property type="protein sequence ID" value="SVB46096.1"/>
    <property type="molecule type" value="Genomic_DNA"/>
</dbReference>
<keyword evidence="2" id="KW-0012">Acyltransferase</keyword>
<dbReference type="Gene3D" id="2.160.10.10">
    <property type="entry name" value="Hexapeptide repeat proteins"/>
    <property type="match status" value="1"/>
</dbReference>
<dbReference type="PANTHER" id="PTHR43584:SF9">
    <property type="entry name" value="TRANSFERASE HEXAPEPTIDE REPEAT CONTAINING PROTEIN"/>
    <property type="match status" value="1"/>
</dbReference>
<accession>A0A382E5M8</accession>
<evidence type="ECO:0008006" key="4">
    <source>
        <dbReference type="Google" id="ProtNLM"/>
    </source>
</evidence>
<dbReference type="InterPro" id="IPR023917">
    <property type="entry name" value="Bifunctiontional_GlmU_bac-type"/>
</dbReference>
<protein>
    <recommendedName>
        <fullName evidence="4">Nucleotidyl transferase domain-containing protein</fullName>
    </recommendedName>
</protein>
<keyword evidence="1" id="KW-0808">Transferase</keyword>
<proteinExistence type="predicted"/>
<dbReference type="InterPro" id="IPR050065">
    <property type="entry name" value="GlmU-like"/>
</dbReference>
<name>A0A382E5M8_9ZZZZ</name>
<gene>
    <name evidence="3" type="ORF">METZ01_LOCUS198950</name>
</gene>
<evidence type="ECO:0000313" key="3">
    <source>
        <dbReference type="EMBL" id="SVB46096.1"/>
    </source>
</evidence>